<dbReference type="PANTHER" id="PTHR11814">
    <property type="entry name" value="SULFATE TRANSPORTER"/>
    <property type="match status" value="1"/>
</dbReference>
<protein>
    <submittedName>
        <fullName evidence="7">Sulfate permease, SulP family</fullName>
    </submittedName>
</protein>
<feature type="domain" description="STAS" evidence="6">
    <location>
        <begin position="453"/>
        <end position="550"/>
    </location>
</feature>
<feature type="transmembrane region" description="Helical" evidence="5">
    <location>
        <begin position="33"/>
        <end position="54"/>
    </location>
</feature>
<feature type="transmembrane region" description="Helical" evidence="5">
    <location>
        <begin position="386"/>
        <end position="412"/>
    </location>
</feature>
<dbReference type="AlphaFoldDB" id="A0A1H7HRK7"/>
<dbReference type="Proteomes" id="UP000186015">
    <property type="component" value="Unassembled WGS sequence"/>
</dbReference>
<keyword evidence="3 5" id="KW-1133">Transmembrane helix</keyword>
<dbReference type="Pfam" id="PF01740">
    <property type="entry name" value="STAS"/>
    <property type="match status" value="1"/>
</dbReference>
<accession>A0A1H7HRK7</accession>
<dbReference type="GO" id="GO:0016020">
    <property type="term" value="C:membrane"/>
    <property type="evidence" value="ECO:0007669"/>
    <property type="project" value="UniProtKB-SubCell"/>
</dbReference>
<feature type="transmembrane region" description="Helical" evidence="5">
    <location>
        <begin position="206"/>
        <end position="225"/>
    </location>
</feature>
<evidence type="ECO:0000313" key="8">
    <source>
        <dbReference type="Proteomes" id="UP000186015"/>
    </source>
</evidence>
<dbReference type="Gene3D" id="3.30.750.24">
    <property type="entry name" value="STAS domain"/>
    <property type="match status" value="1"/>
</dbReference>
<keyword evidence="2 5" id="KW-0812">Transmembrane</keyword>
<organism evidence="7 8">
    <name type="scientific">Ruminococcus albus</name>
    <dbReference type="NCBI Taxonomy" id="1264"/>
    <lineage>
        <taxon>Bacteria</taxon>
        <taxon>Bacillati</taxon>
        <taxon>Bacillota</taxon>
        <taxon>Clostridia</taxon>
        <taxon>Eubacteriales</taxon>
        <taxon>Oscillospiraceae</taxon>
        <taxon>Ruminococcus</taxon>
    </lineage>
</organism>
<dbReference type="SUPFAM" id="SSF52091">
    <property type="entry name" value="SpoIIaa-like"/>
    <property type="match status" value="1"/>
</dbReference>
<evidence type="ECO:0000313" key="7">
    <source>
        <dbReference type="EMBL" id="SEK52162.1"/>
    </source>
</evidence>
<evidence type="ECO:0000256" key="1">
    <source>
        <dbReference type="ARBA" id="ARBA00004141"/>
    </source>
</evidence>
<dbReference type="CDD" id="cd07042">
    <property type="entry name" value="STAS_SulP_like_sulfate_transporter"/>
    <property type="match status" value="1"/>
</dbReference>
<feature type="transmembrane region" description="Helical" evidence="5">
    <location>
        <begin position="336"/>
        <end position="366"/>
    </location>
</feature>
<sequence>MEQVAKKPTEVKLKPKLFSVMKNYSKAQFVKDLIAGVIVAIIALPLSIALALASGVGPEQGLYTAIVAGFIVSFLGGSRVQIAGPTAAFATIVAGIVAKDGMSGLMISAIMAGIIMIVMGLCRFGSLIKYIPGTITAGFTFGIAVTIVIGQVKDFMGLTFSSSPIETTDKLLEIGRSITTLNWQALVIGLISLAVLILWPKKLDKIPASLIAVLLCSAIVKFSGIKVNTIGDLYTISSSLPKVTVPDISFATIKAMVPNAFTIALLAAVESLLSCVVADGMIGSKHRSNMELIAQGAANIGSALFGGIPATGAIARTAANVKNGGRTPIAGMVHSVVLLGILVLLMPYASLIPMPTIAAILFIVAYNMCGWKNIRDMIKTAPKSDIAVLILTIVLTVVFDLVVAIGVGMVAASMLFMKRMADVTEAHAWIDFDDEDTDPDNILLKRIPANTRVFEINGPMFFAAADKFGYMMDDKDIDVLVIRMRNVPAIDASGVASLSDVVKRCAKHNVSVVFSHANEQPMHAMEKAGLVDMLGKENFCNHIDTALLRAEAIENSLRNASVKAESEPVND</sequence>
<dbReference type="EMBL" id="FOAT01000003">
    <property type="protein sequence ID" value="SEK52162.1"/>
    <property type="molecule type" value="Genomic_DNA"/>
</dbReference>
<gene>
    <name evidence="7" type="ORF">SAMN05216469_10338</name>
</gene>
<dbReference type="GO" id="GO:0055085">
    <property type="term" value="P:transmembrane transport"/>
    <property type="evidence" value="ECO:0007669"/>
    <property type="project" value="InterPro"/>
</dbReference>
<reference evidence="7 8" key="1">
    <citation type="submission" date="2016-10" db="EMBL/GenBank/DDBJ databases">
        <authorList>
            <person name="de Groot N.N."/>
        </authorList>
    </citation>
    <scope>NUCLEOTIDE SEQUENCE [LARGE SCALE GENOMIC DNA]</scope>
    <source>
        <strain evidence="7 8">KH2T6</strain>
    </source>
</reference>
<comment type="subcellular location">
    <subcellularLocation>
        <location evidence="1">Membrane</location>
        <topology evidence="1">Multi-pass membrane protein</topology>
    </subcellularLocation>
</comment>
<keyword evidence="4 5" id="KW-0472">Membrane</keyword>
<dbReference type="PROSITE" id="PS50801">
    <property type="entry name" value="STAS"/>
    <property type="match status" value="1"/>
</dbReference>
<dbReference type="InterPro" id="IPR036513">
    <property type="entry name" value="STAS_dom_sf"/>
</dbReference>
<feature type="transmembrane region" description="Helical" evidence="5">
    <location>
        <begin position="260"/>
        <end position="282"/>
    </location>
</feature>
<dbReference type="InterPro" id="IPR001902">
    <property type="entry name" value="SLC26A/SulP_fam"/>
</dbReference>
<dbReference type="InterPro" id="IPR011547">
    <property type="entry name" value="SLC26A/SulP_dom"/>
</dbReference>
<evidence type="ECO:0000259" key="6">
    <source>
        <dbReference type="PROSITE" id="PS50801"/>
    </source>
</evidence>
<feature type="transmembrane region" description="Helical" evidence="5">
    <location>
        <begin position="181"/>
        <end position="199"/>
    </location>
</feature>
<evidence type="ECO:0000256" key="2">
    <source>
        <dbReference type="ARBA" id="ARBA00022692"/>
    </source>
</evidence>
<dbReference type="Pfam" id="PF00916">
    <property type="entry name" value="Sulfate_transp"/>
    <property type="match status" value="1"/>
</dbReference>
<feature type="transmembrane region" description="Helical" evidence="5">
    <location>
        <begin position="104"/>
        <end position="122"/>
    </location>
</feature>
<evidence type="ECO:0000256" key="3">
    <source>
        <dbReference type="ARBA" id="ARBA00022989"/>
    </source>
</evidence>
<feature type="transmembrane region" description="Helical" evidence="5">
    <location>
        <begin position="134"/>
        <end position="152"/>
    </location>
</feature>
<evidence type="ECO:0000256" key="5">
    <source>
        <dbReference type="SAM" id="Phobius"/>
    </source>
</evidence>
<dbReference type="InterPro" id="IPR002645">
    <property type="entry name" value="STAS_dom"/>
</dbReference>
<name>A0A1H7HRK7_RUMAL</name>
<proteinExistence type="predicted"/>
<feature type="transmembrane region" description="Helical" evidence="5">
    <location>
        <begin position="60"/>
        <end position="77"/>
    </location>
</feature>
<evidence type="ECO:0000256" key="4">
    <source>
        <dbReference type="ARBA" id="ARBA00023136"/>
    </source>
</evidence>